<accession>A0A1V8TDW2</accession>
<evidence type="ECO:0008006" key="4">
    <source>
        <dbReference type="Google" id="ProtNLM"/>
    </source>
</evidence>
<dbReference type="EMBL" id="NAJO01000010">
    <property type="protein sequence ID" value="OQO09428.1"/>
    <property type="molecule type" value="Genomic_DNA"/>
</dbReference>
<gene>
    <name evidence="2" type="ORF">B0A48_04826</name>
</gene>
<evidence type="ECO:0000256" key="1">
    <source>
        <dbReference type="SAM" id="Coils"/>
    </source>
</evidence>
<name>A0A1V8TDW2_9PEZI</name>
<dbReference type="Proteomes" id="UP000192596">
    <property type="component" value="Unassembled WGS sequence"/>
</dbReference>
<reference evidence="3" key="1">
    <citation type="submission" date="2017-03" db="EMBL/GenBank/DDBJ databases">
        <title>Genomes of endolithic fungi from Antarctica.</title>
        <authorList>
            <person name="Coleine C."/>
            <person name="Masonjones S."/>
            <person name="Stajich J.E."/>
        </authorList>
    </citation>
    <scope>NUCLEOTIDE SEQUENCE [LARGE SCALE GENOMIC DNA]</scope>
    <source>
        <strain evidence="3">CCFEE 5527</strain>
    </source>
</reference>
<feature type="coiled-coil region" evidence="1">
    <location>
        <begin position="141"/>
        <end position="189"/>
    </location>
</feature>
<protein>
    <recommendedName>
        <fullName evidence="4">Clr5 domain-containing protein</fullName>
    </recommendedName>
</protein>
<dbReference type="InParanoid" id="A0A1V8TDW2"/>
<evidence type="ECO:0000313" key="2">
    <source>
        <dbReference type="EMBL" id="OQO09428.1"/>
    </source>
</evidence>
<keyword evidence="3" id="KW-1185">Reference proteome</keyword>
<keyword evidence="1" id="KW-0175">Coiled coil</keyword>
<proteinExistence type="predicted"/>
<dbReference type="OrthoDB" id="5392716at2759"/>
<organism evidence="2 3">
    <name type="scientific">Cryoendolithus antarcticus</name>
    <dbReference type="NCBI Taxonomy" id="1507870"/>
    <lineage>
        <taxon>Eukaryota</taxon>
        <taxon>Fungi</taxon>
        <taxon>Dikarya</taxon>
        <taxon>Ascomycota</taxon>
        <taxon>Pezizomycotina</taxon>
        <taxon>Dothideomycetes</taxon>
        <taxon>Dothideomycetidae</taxon>
        <taxon>Cladosporiales</taxon>
        <taxon>Cladosporiaceae</taxon>
        <taxon>Cryoendolithus</taxon>
    </lineage>
</organism>
<dbReference type="AlphaFoldDB" id="A0A1V8TDW2"/>
<sequence length="199" mass="23483">MPRPKIHLEPYTDEIRAWLEDEKLKQAEVIVRLRELHNVKIELRTLSRFLAEANICVAVHYAKDTELNARITQLHYQVQCSDEETLKLLAQEGFKLDKWRLRRMRWRLGLKQRARALKPCEEGPLQRRRELKEAIRAGEKVEKMEIRLKAASKRIDAVTTELAGSEAANRELAERLSQAEHQIERLRMQGRPYYEPLLP</sequence>
<evidence type="ECO:0000313" key="3">
    <source>
        <dbReference type="Proteomes" id="UP000192596"/>
    </source>
</evidence>
<comment type="caution">
    <text evidence="2">The sequence shown here is derived from an EMBL/GenBank/DDBJ whole genome shotgun (WGS) entry which is preliminary data.</text>
</comment>